<dbReference type="EMBL" id="KV428115">
    <property type="protein sequence ID" value="KZT36165.1"/>
    <property type="molecule type" value="Genomic_DNA"/>
</dbReference>
<reference evidence="1 2" key="1">
    <citation type="journal article" date="2016" name="Mol. Biol. Evol.">
        <title>Comparative Genomics of Early-Diverging Mushroom-Forming Fungi Provides Insights into the Origins of Lignocellulose Decay Capabilities.</title>
        <authorList>
            <person name="Nagy L.G."/>
            <person name="Riley R."/>
            <person name="Tritt A."/>
            <person name="Adam C."/>
            <person name="Daum C."/>
            <person name="Floudas D."/>
            <person name="Sun H."/>
            <person name="Yadav J.S."/>
            <person name="Pangilinan J."/>
            <person name="Larsson K.H."/>
            <person name="Matsuura K."/>
            <person name="Barry K."/>
            <person name="Labutti K."/>
            <person name="Kuo R."/>
            <person name="Ohm R.A."/>
            <person name="Bhattacharya S.S."/>
            <person name="Shirouzu T."/>
            <person name="Yoshinaga Y."/>
            <person name="Martin F.M."/>
            <person name="Grigoriev I.V."/>
            <person name="Hibbett D.S."/>
        </authorList>
    </citation>
    <scope>NUCLEOTIDE SEQUENCE [LARGE SCALE GENOMIC DNA]</scope>
    <source>
        <strain evidence="1 2">HHB10207 ss-3</strain>
    </source>
</reference>
<accession>A0A166BAN5</accession>
<evidence type="ECO:0000313" key="1">
    <source>
        <dbReference type="EMBL" id="KZT36165.1"/>
    </source>
</evidence>
<organism evidence="1 2">
    <name type="scientific">Sistotremastrum suecicum HHB10207 ss-3</name>
    <dbReference type="NCBI Taxonomy" id="1314776"/>
    <lineage>
        <taxon>Eukaryota</taxon>
        <taxon>Fungi</taxon>
        <taxon>Dikarya</taxon>
        <taxon>Basidiomycota</taxon>
        <taxon>Agaricomycotina</taxon>
        <taxon>Agaricomycetes</taxon>
        <taxon>Sistotremastrales</taxon>
        <taxon>Sistotremastraceae</taxon>
        <taxon>Sistotremastrum</taxon>
    </lineage>
</organism>
<sequence length="174" mass="18989">MYHYDRGTIAWTLGSEVADLRGQSLSGLDKNDNEAPASVVVTYCRSSALPLAMIPTPLSQECGIARDRGGSLGEHPKRGLCIAFRGLDVGFPVPDQLIEVLTLERQGANVFIVWKHLLLSAIIVAYRTYSLLSTGFDHIPIFSYKLQHPNRRSLQPMGPGTPIASEDGADEIIV</sequence>
<keyword evidence="2" id="KW-1185">Reference proteome</keyword>
<dbReference type="AlphaFoldDB" id="A0A166BAN5"/>
<gene>
    <name evidence="1" type="ORF">SISSUDRAFT_1121145</name>
</gene>
<protein>
    <submittedName>
        <fullName evidence="1">Uncharacterized protein</fullName>
    </submittedName>
</protein>
<evidence type="ECO:0000313" key="2">
    <source>
        <dbReference type="Proteomes" id="UP000076798"/>
    </source>
</evidence>
<dbReference type="Proteomes" id="UP000076798">
    <property type="component" value="Unassembled WGS sequence"/>
</dbReference>
<name>A0A166BAN5_9AGAM</name>
<proteinExistence type="predicted"/>